<sequence>MEATRVPKANLYPYTTDYPVVLKSHQKPEPKHRTKPEPFQLESLLRHKEEMQREQEERLRMEREEAQMRKFKALPVKRGPNPSSREGPQTPYTNSRV</sequence>
<reference evidence="2 4" key="1">
    <citation type="journal article" date="2011" name="Nature">
        <title>The Medicago genome provides insight into the evolution of rhizobial symbioses.</title>
        <authorList>
            <person name="Young N.D."/>
            <person name="Debelle F."/>
            <person name="Oldroyd G.E."/>
            <person name="Geurts R."/>
            <person name="Cannon S.B."/>
            <person name="Udvardi M.K."/>
            <person name="Benedito V.A."/>
            <person name="Mayer K.F."/>
            <person name="Gouzy J."/>
            <person name="Schoof H."/>
            <person name="Van de Peer Y."/>
            <person name="Proost S."/>
            <person name="Cook D.R."/>
            <person name="Meyers B.C."/>
            <person name="Spannagl M."/>
            <person name="Cheung F."/>
            <person name="De Mita S."/>
            <person name="Krishnakumar V."/>
            <person name="Gundlach H."/>
            <person name="Zhou S."/>
            <person name="Mudge J."/>
            <person name="Bharti A.K."/>
            <person name="Murray J.D."/>
            <person name="Naoumkina M.A."/>
            <person name="Rosen B."/>
            <person name="Silverstein K.A."/>
            <person name="Tang H."/>
            <person name="Rombauts S."/>
            <person name="Zhao P.X."/>
            <person name="Zhou P."/>
            <person name="Barbe V."/>
            <person name="Bardou P."/>
            <person name="Bechner M."/>
            <person name="Bellec A."/>
            <person name="Berger A."/>
            <person name="Berges H."/>
            <person name="Bidwell S."/>
            <person name="Bisseling T."/>
            <person name="Choisne N."/>
            <person name="Couloux A."/>
            <person name="Denny R."/>
            <person name="Deshpande S."/>
            <person name="Dai X."/>
            <person name="Doyle J.J."/>
            <person name="Dudez A.M."/>
            <person name="Farmer A.D."/>
            <person name="Fouteau S."/>
            <person name="Franken C."/>
            <person name="Gibelin C."/>
            <person name="Gish J."/>
            <person name="Goldstein S."/>
            <person name="Gonzalez A.J."/>
            <person name="Green P.J."/>
            <person name="Hallab A."/>
            <person name="Hartog M."/>
            <person name="Hua A."/>
            <person name="Humphray S.J."/>
            <person name="Jeong D.H."/>
            <person name="Jing Y."/>
            <person name="Jocker A."/>
            <person name="Kenton S.M."/>
            <person name="Kim D.J."/>
            <person name="Klee K."/>
            <person name="Lai H."/>
            <person name="Lang C."/>
            <person name="Lin S."/>
            <person name="Macmil S.L."/>
            <person name="Magdelenat G."/>
            <person name="Matthews L."/>
            <person name="McCorrison J."/>
            <person name="Monaghan E.L."/>
            <person name="Mun J.H."/>
            <person name="Najar F.Z."/>
            <person name="Nicholson C."/>
            <person name="Noirot C."/>
            <person name="O'Bleness M."/>
            <person name="Paule C.R."/>
            <person name="Poulain J."/>
            <person name="Prion F."/>
            <person name="Qin B."/>
            <person name="Qu C."/>
            <person name="Retzel E.F."/>
            <person name="Riddle C."/>
            <person name="Sallet E."/>
            <person name="Samain S."/>
            <person name="Samson N."/>
            <person name="Sanders I."/>
            <person name="Saurat O."/>
            <person name="Scarpelli C."/>
            <person name="Schiex T."/>
            <person name="Segurens B."/>
            <person name="Severin A.J."/>
            <person name="Sherrier D.J."/>
            <person name="Shi R."/>
            <person name="Sims S."/>
            <person name="Singer S.R."/>
            <person name="Sinharoy S."/>
            <person name="Sterck L."/>
            <person name="Viollet A."/>
            <person name="Wang B.B."/>
            <person name="Wang K."/>
            <person name="Wang M."/>
            <person name="Wang X."/>
            <person name="Warfsmann J."/>
            <person name="Weissenbach J."/>
            <person name="White D.D."/>
            <person name="White J.D."/>
            <person name="Wiley G.B."/>
            <person name="Wincker P."/>
            <person name="Xing Y."/>
            <person name="Yang L."/>
            <person name="Yao Z."/>
            <person name="Ying F."/>
            <person name="Zhai J."/>
            <person name="Zhou L."/>
            <person name="Zuber A."/>
            <person name="Denarie J."/>
            <person name="Dixon R.A."/>
            <person name="May G.D."/>
            <person name="Schwartz D.C."/>
            <person name="Rogers J."/>
            <person name="Quetier F."/>
            <person name="Town C.D."/>
            <person name="Roe B.A."/>
        </authorList>
    </citation>
    <scope>NUCLEOTIDE SEQUENCE [LARGE SCALE GENOMIC DNA]</scope>
    <source>
        <strain evidence="2">A17</strain>
        <strain evidence="3 4">cv. Jemalong A17</strain>
    </source>
</reference>
<dbReference type="AlphaFoldDB" id="A0A072VHG2"/>
<dbReference type="STRING" id="3880.A0A072VHG2"/>
<keyword evidence="4" id="KW-1185">Reference proteome</keyword>
<gene>
    <name evidence="2" type="ordered locus">MTR_1g051075</name>
</gene>
<evidence type="ECO:0000313" key="3">
    <source>
        <dbReference type="EnsemblPlants" id="KEH41449"/>
    </source>
</evidence>
<feature type="compositionally biased region" description="Polar residues" evidence="1">
    <location>
        <begin position="81"/>
        <end position="97"/>
    </location>
</feature>
<dbReference type="EnsemblPlants" id="KEH41449">
    <property type="protein sequence ID" value="KEH41449"/>
    <property type="gene ID" value="MTR_1g051075"/>
</dbReference>
<evidence type="ECO:0000313" key="2">
    <source>
        <dbReference type="EMBL" id="KEH41449.1"/>
    </source>
</evidence>
<feature type="region of interest" description="Disordered" evidence="1">
    <location>
        <begin position="23"/>
        <end position="97"/>
    </location>
</feature>
<name>A0A072VHG2_MEDTR</name>
<dbReference type="EMBL" id="CM001217">
    <property type="protein sequence ID" value="KEH41449.1"/>
    <property type="molecule type" value="Genomic_DNA"/>
</dbReference>
<reference evidence="2 4" key="2">
    <citation type="journal article" date="2014" name="BMC Genomics">
        <title>An improved genome release (version Mt4.0) for the model legume Medicago truncatula.</title>
        <authorList>
            <person name="Tang H."/>
            <person name="Krishnakumar V."/>
            <person name="Bidwell S."/>
            <person name="Rosen B."/>
            <person name="Chan A."/>
            <person name="Zhou S."/>
            <person name="Gentzbittel L."/>
            <person name="Childs K.L."/>
            <person name="Yandell M."/>
            <person name="Gundlach H."/>
            <person name="Mayer K.F."/>
            <person name="Schwartz D.C."/>
            <person name="Town C.D."/>
        </authorList>
    </citation>
    <scope>GENOME REANNOTATION</scope>
    <source>
        <strain evidence="2">A17</strain>
        <strain evidence="3 4">cv. Jemalong A17</strain>
    </source>
</reference>
<evidence type="ECO:0000256" key="1">
    <source>
        <dbReference type="SAM" id="MobiDB-lite"/>
    </source>
</evidence>
<accession>A0A072VHG2</accession>
<dbReference type="HOGENOM" id="CLU_2349906_0_0_1"/>
<feature type="compositionally biased region" description="Basic and acidic residues" evidence="1">
    <location>
        <begin position="44"/>
        <end position="68"/>
    </location>
</feature>
<evidence type="ECO:0000313" key="4">
    <source>
        <dbReference type="Proteomes" id="UP000002051"/>
    </source>
</evidence>
<protein>
    <submittedName>
        <fullName evidence="2">TPX2-like protein</fullName>
    </submittedName>
</protein>
<organism evidence="2 4">
    <name type="scientific">Medicago truncatula</name>
    <name type="common">Barrel medic</name>
    <name type="synonym">Medicago tribuloides</name>
    <dbReference type="NCBI Taxonomy" id="3880"/>
    <lineage>
        <taxon>Eukaryota</taxon>
        <taxon>Viridiplantae</taxon>
        <taxon>Streptophyta</taxon>
        <taxon>Embryophyta</taxon>
        <taxon>Tracheophyta</taxon>
        <taxon>Spermatophyta</taxon>
        <taxon>Magnoliopsida</taxon>
        <taxon>eudicotyledons</taxon>
        <taxon>Gunneridae</taxon>
        <taxon>Pentapetalae</taxon>
        <taxon>rosids</taxon>
        <taxon>fabids</taxon>
        <taxon>Fabales</taxon>
        <taxon>Fabaceae</taxon>
        <taxon>Papilionoideae</taxon>
        <taxon>50 kb inversion clade</taxon>
        <taxon>NPAAA clade</taxon>
        <taxon>Hologalegina</taxon>
        <taxon>IRL clade</taxon>
        <taxon>Trifolieae</taxon>
        <taxon>Medicago</taxon>
    </lineage>
</organism>
<reference evidence="3" key="3">
    <citation type="submission" date="2015-04" db="UniProtKB">
        <authorList>
            <consortium name="EnsemblPlants"/>
        </authorList>
    </citation>
    <scope>IDENTIFICATION</scope>
    <source>
        <strain evidence="3">cv. Jemalong A17</strain>
    </source>
</reference>
<proteinExistence type="predicted"/>
<dbReference type="Proteomes" id="UP000002051">
    <property type="component" value="Unassembled WGS sequence"/>
</dbReference>